<proteinExistence type="predicted"/>
<organism evidence="3 4">
    <name type="scientific">Runella salmonicolor</name>
    <dbReference type="NCBI Taxonomy" id="2950278"/>
    <lineage>
        <taxon>Bacteria</taxon>
        <taxon>Pseudomonadati</taxon>
        <taxon>Bacteroidota</taxon>
        <taxon>Cytophagia</taxon>
        <taxon>Cytophagales</taxon>
        <taxon>Spirosomataceae</taxon>
        <taxon>Runella</taxon>
    </lineage>
</organism>
<feature type="chain" id="PRO_5045405716" evidence="2">
    <location>
        <begin position="19"/>
        <end position="303"/>
    </location>
</feature>
<reference evidence="3 4" key="1">
    <citation type="submission" date="2022-06" db="EMBL/GenBank/DDBJ databases">
        <title>Runella sp. S5 genome sequencing.</title>
        <authorList>
            <person name="Park S."/>
        </authorList>
    </citation>
    <scope>NUCLEOTIDE SEQUENCE [LARGE SCALE GENOMIC DNA]</scope>
    <source>
        <strain evidence="3 4">S5</strain>
    </source>
</reference>
<protein>
    <submittedName>
        <fullName evidence="3">Uncharacterized protein</fullName>
    </submittedName>
</protein>
<accession>A0ABT1FWH4</accession>
<feature type="compositionally biased region" description="Basic and acidic residues" evidence="1">
    <location>
        <begin position="28"/>
        <end position="62"/>
    </location>
</feature>
<comment type="caution">
    <text evidence="3">The sequence shown here is derived from an EMBL/GenBank/DDBJ whole genome shotgun (WGS) entry which is preliminary data.</text>
</comment>
<gene>
    <name evidence="3" type="ORF">NCI00_25500</name>
</gene>
<name>A0ABT1FWH4_9BACT</name>
<dbReference type="PROSITE" id="PS51257">
    <property type="entry name" value="PROKAR_LIPOPROTEIN"/>
    <property type="match status" value="1"/>
</dbReference>
<evidence type="ECO:0000256" key="1">
    <source>
        <dbReference type="SAM" id="MobiDB-lite"/>
    </source>
</evidence>
<keyword evidence="2" id="KW-0732">Signal</keyword>
<dbReference type="Proteomes" id="UP001204772">
    <property type="component" value="Unassembled WGS sequence"/>
</dbReference>
<evidence type="ECO:0000313" key="3">
    <source>
        <dbReference type="EMBL" id="MCP1385820.1"/>
    </source>
</evidence>
<sequence length="303" mass="33412">MKKTFKFIFTLSLSVATAAFLGSCGNSSDKKNETEHHEGDGHDHAKEGHDHAEGEEHHHGSDENYSTQLKTAPESPQAGQEVMLLLTPKLKKDEKAEVPLEVNHEKKMHLIAVSEDLSTFQHLHPEYQASGSYDVKATFPTGGKYLLFADYKPSEGGEVADKLPIIVGGKANATTSYSAEKLTWTNNGLSLTLQTKSGKFVTGKEQHINGLLTQDGRTLKVETLENYLGAKAHVVMIEMADKDYVHVHPGTENGNFHLHVTFEHAGMYRAWIQFVVNGKVQVADFVLNVVKSDGKTDSAEHKH</sequence>
<keyword evidence="4" id="KW-1185">Reference proteome</keyword>
<evidence type="ECO:0000313" key="4">
    <source>
        <dbReference type="Proteomes" id="UP001204772"/>
    </source>
</evidence>
<feature type="region of interest" description="Disordered" evidence="1">
    <location>
        <begin position="26"/>
        <end position="78"/>
    </location>
</feature>
<dbReference type="RefSeq" id="WP_253532376.1">
    <property type="nucleotide sequence ID" value="NZ_JAMZEL010000015.1"/>
</dbReference>
<evidence type="ECO:0000256" key="2">
    <source>
        <dbReference type="SAM" id="SignalP"/>
    </source>
</evidence>
<feature type="signal peptide" evidence="2">
    <location>
        <begin position="1"/>
        <end position="18"/>
    </location>
</feature>
<dbReference type="EMBL" id="JAMZEL010000015">
    <property type="protein sequence ID" value="MCP1385820.1"/>
    <property type="molecule type" value="Genomic_DNA"/>
</dbReference>